<evidence type="ECO:0000313" key="5">
    <source>
        <dbReference type="EMBL" id="KAJ9642783.1"/>
    </source>
</evidence>
<dbReference type="Gene3D" id="3.90.25.10">
    <property type="entry name" value="UDP-galactose 4-epimerase, domain 1"/>
    <property type="match status" value="1"/>
</dbReference>
<evidence type="ECO:0000313" key="6">
    <source>
        <dbReference type="Proteomes" id="UP001172681"/>
    </source>
</evidence>
<dbReference type="Pfam" id="PF05368">
    <property type="entry name" value="NmrA"/>
    <property type="match status" value="1"/>
</dbReference>
<keyword evidence="6" id="KW-1185">Reference proteome</keyword>
<comment type="caution">
    <text evidence="5">The sequence shown here is derived from an EMBL/GenBank/DDBJ whole genome shotgun (WGS) entry which is preliminary data.</text>
</comment>
<dbReference type="EMBL" id="JAPDRN010000009">
    <property type="protein sequence ID" value="KAJ9642783.1"/>
    <property type="molecule type" value="Genomic_DNA"/>
</dbReference>
<dbReference type="GO" id="GO:0016491">
    <property type="term" value="F:oxidoreductase activity"/>
    <property type="evidence" value="ECO:0007669"/>
    <property type="project" value="UniProtKB-KW"/>
</dbReference>
<dbReference type="InterPro" id="IPR051609">
    <property type="entry name" value="NmrA/Isoflavone_reductase-like"/>
</dbReference>
<organism evidence="5 6">
    <name type="scientific">Knufia peltigerae</name>
    <dbReference type="NCBI Taxonomy" id="1002370"/>
    <lineage>
        <taxon>Eukaryota</taxon>
        <taxon>Fungi</taxon>
        <taxon>Dikarya</taxon>
        <taxon>Ascomycota</taxon>
        <taxon>Pezizomycotina</taxon>
        <taxon>Eurotiomycetes</taxon>
        <taxon>Chaetothyriomycetidae</taxon>
        <taxon>Chaetothyriales</taxon>
        <taxon>Trichomeriaceae</taxon>
        <taxon>Knufia</taxon>
    </lineage>
</organism>
<dbReference type="Gene3D" id="3.40.50.720">
    <property type="entry name" value="NAD(P)-binding Rossmann-like Domain"/>
    <property type="match status" value="1"/>
</dbReference>
<evidence type="ECO:0000259" key="4">
    <source>
        <dbReference type="Pfam" id="PF05368"/>
    </source>
</evidence>
<sequence>MVVVAVPGGLGDFGRLVVDALLETGKHEVYSLTRKMPVQVEKRRNPEGREYFPVIEVEYANVAQLTKALASHKVHTVVSTLNVDFQSVSDAQLNLIEAAAAAGCVKRFAPSEYNIDYDLDDHILPYPEKRFHVAARRAVEKTQLEYTYFYSGMFMDYFALPRIQTHMRHLYTVLDIEHNEAAIPGNGEAAMAMTFTKDVAKFVAGSLDLEKWPKVSLIVGSEPTVNELVKLAESIRGSKLDVRYDSLESLKSHEVRLLEGNEAIGDKFQGGRDQLKALVCDLGASIALGAYHLSKVADAVNLVPLLEDKIGAPVRIDQFLGQYWSS</sequence>
<keyword evidence="3" id="KW-0560">Oxidoreductase</keyword>
<proteinExistence type="inferred from homology"/>
<keyword evidence="2" id="KW-0521">NADP</keyword>
<evidence type="ECO:0000256" key="1">
    <source>
        <dbReference type="ARBA" id="ARBA00005725"/>
    </source>
</evidence>
<gene>
    <name evidence="5" type="ORF">H2204_002431</name>
</gene>
<feature type="domain" description="NmrA-like" evidence="4">
    <location>
        <begin position="4"/>
        <end position="246"/>
    </location>
</feature>
<dbReference type="PANTHER" id="PTHR47706:SF4">
    <property type="entry name" value="NMRA-LIKE DOMAIN-CONTAINING PROTEIN"/>
    <property type="match status" value="1"/>
</dbReference>
<comment type="similarity">
    <text evidence="1">Belongs to the NmrA-type oxidoreductase family. Isoflavone reductase subfamily.</text>
</comment>
<evidence type="ECO:0000256" key="3">
    <source>
        <dbReference type="ARBA" id="ARBA00023002"/>
    </source>
</evidence>
<reference evidence="5" key="1">
    <citation type="submission" date="2022-10" db="EMBL/GenBank/DDBJ databases">
        <title>Culturing micro-colonial fungi from biological soil crusts in the Mojave desert and describing Neophaeococcomyces mojavensis, and introducing the new genera and species Taxawa tesnikishii.</title>
        <authorList>
            <person name="Kurbessoian T."/>
            <person name="Stajich J.E."/>
        </authorList>
    </citation>
    <scope>NUCLEOTIDE SEQUENCE</scope>
    <source>
        <strain evidence="5">TK_35</strain>
    </source>
</reference>
<dbReference type="PANTHER" id="PTHR47706">
    <property type="entry name" value="NMRA-LIKE FAMILY PROTEIN"/>
    <property type="match status" value="1"/>
</dbReference>
<dbReference type="SUPFAM" id="SSF51735">
    <property type="entry name" value="NAD(P)-binding Rossmann-fold domains"/>
    <property type="match status" value="1"/>
</dbReference>
<protein>
    <recommendedName>
        <fullName evidence="4">NmrA-like domain-containing protein</fullName>
    </recommendedName>
</protein>
<evidence type="ECO:0000256" key="2">
    <source>
        <dbReference type="ARBA" id="ARBA00022857"/>
    </source>
</evidence>
<accession>A0AA38YBT1</accession>
<dbReference type="InterPro" id="IPR008030">
    <property type="entry name" value="NmrA-like"/>
</dbReference>
<dbReference type="AlphaFoldDB" id="A0AA38YBT1"/>
<dbReference type="Proteomes" id="UP001172681">
    <property type="component" value="Unassembled WGS sequence"/>
</dbReference>
<name>A0AA38YBT1_9EURO</name>
<dbReference type="InterPro" id="IPR036291">
    <property type="entry name" value="NAD(P)-bd_dom_sf"/>
</dbReference>